<keyword evidence="5" id="KW-1185">Reference proteome</keyword>
<dbReference type="GeneID" id="23613480"/>
<keyword evidence="1" id="KW-1133">Transmembrane helix</keyword>
<sequence length="152" mass="17947">MAAASRHRRLPRLIPPKLYPEDLRFEIVEGLAALRRRDYFALTLLHTVEFLAEAKAFLRRFSPIPERPLVEKLPYFRLALSRSDRVRFSRRQAFVLSQRAAKGPPADALPPRPKPRFPVRDWLSHHPLLSVILVNTLLVRALFHIRRTRFRW</sequence>
<proteinExistence type="predicted"/>
<keyword evidence="1" id="KW-0472">Membrane</keyword>
<feature type="transmembrane region" description="Helical" evidence="1">
    <location>
        <begin position="122"/>
        <end position="143"/>
    </location>
</feature>
<dbReference type="EMBL" id="QOKY01000154">
    <property type="protein sequence ID" value="RMZ56153.1"/>
    <property type="molecule type" value="Genomic_DNA"/>
</dbReference>
<dbReference type="Proteomes" id="UP000279271">
    <property type="component" value="Unassembled WGS sequence"/>
</dbReference>
<name>A0A087SL98_AUXPR</name>
<reference evidence="2" key="2">
    <citation type="submission" date="2015-08" db="EMBL/GenBank/DDBJ databases">
        <authorList>
            <person name="Babu N.S."/>
            <person name="Beckwith C.J."/>
            <person name="Beseler K.G."/>
            <person name="Brison A."/>
            <person name="Carone J.V."/>
            <person name="Caskin T.P."/>
            <person name="Diamond M."/>
            <person name="Durham M.E."/>
            <person name="Foxe J.M."/>
            <person name="Go M."/>
            <person name="Henderson B.A."/>
            <person name="Jones I.B."/>
            <person name="McGettigan J.A."/>
            <person name="Micheletti S.J."/>
            <person name="Nasrallah M.E."/>
            <person name="Ortiz D."/>
            <person name="Piller C.R."/>
            <person name="Privatt S.R."/>
            <person name="Schneider S.L."/>
            <person name="Sharp S."/>
            <person name="Smith T.C."/>
            <person name="Stanton J.D."/>
            <person name="Ullery H.E."/>
            <person name="Wilson R.J."/>
            <person name="Serrano M.G."/>
            <person name="Buck G."/>
            <person name="Lee V."/>
            <person name="Wang Y."/>
            <person name="Carvalho R."/>
            <person name="Voegtly L."/>
            <person name="Shi R."/>
            <person name="Duckworth R."/>
            <person name="Johnson A."/>
            <person name="Loviza R."/>
            <person name="Walstead R."/>
            <person name="Shah Z."/>
            <person name="Kiflezghi M."/>
            <person name="Wade K."/>
            <person name="Ball S.L."/>
            <person name="Bradley K.W."/>
            <person name="Asai D.J."/>
            <person name="Bowman C.A."/>
            <person name="Russell D.A."/>
            <person name="Pope W.H."/>
            <person name="Jacobs-Sera D."/>
            <person name="Hendrix R.W."/>
            <person name="Hatfull G.F."/>
        </authorList>
    </citation>
    <scope>NUCLEOTIDE SEQUENCE</scope>
</reference>
<protein>
    <submittedName>
        <fullName evidence="3">Uncharacterized protein</fullName>
    </submittedName>
</protein>
<reference evidence="4" key="4">
    <citation type="submission" date="2018-10" db="EMBL/GenBank/DDBJ databases">
        <authorList>
            <person name="Hovde B."/>
            <person name="Zhang X."/>
        </authorList>
    </citation>
    <scope>NUCLEOTIDE SEQUENCE [LARGE SCALE GENOMIC DNA]</scope>
    <source>
        <strain evidence="4">UTEX 25</strain>
    </source>
</reference>
<gene>
    <name evidence="4" type="ORF">APUTEX25_004577</name>
    <name evidence="3" type="ORF">F751_2089</name>
    <name evidence="2" type="ORF">g.523</name>
</gene>
<reference evidence="3 5" key="1">
    <citation type="journal article" date="2014" name="BMC Genomics">
        <title>Oil accumulation mechanisms of the oleaginous microalga Chlorella protothecoides revealed through its genome, transcriptomes, and proteomes.</title>
        <authorList>
            <person name="Gao C."/>
            <person name="Wang Y."/>
            <person name="Shen Y."/>
            <person name="Yan D."/>
            <person name="He X."/>
            <person name="Dai J."/>
            <person name="Wu Q."/>
        </authorList>
    </citation>
    <scope>NUCLEOTIDE SEQUENCE [LARGE SCALE GENOMIC DNA]</scope>
    <source>
        <strain evidence="3 5">0710</strain>
    </source>
</reference>
<dbReference type="Proteomes" id="UP000028924">
    <property type="component" value="Unassembled WGS sequence"/>
</dbReference>
<dbReference type="EMBL" id="GDKF01005611">
    <property type="protein sequence ID" value="JAT73011.1"/>
    <property type="molecule type" value="Transcribed_RNA"/>
</dbReference>
<evidence type="ECO:0000313" key="4">
    <source>
        <dbReference type="EMBL" id="RMZ56153.1"/>
    </source>
</evidence>
<evidence type="ECO:0000313" key="3">
    <source>
        <dbReference type="EMBL" id="KFM26502.1"/>
    </source>
</evidence>
<dbReference type="KEGG" id="apro:F751_2089"/>
<evidence type="ECO:0000313" key="6">
    <source>
        <dbReference type="Proteomes" id="UP000279271"/>
    </source>
</evidence>
<keyword evidence="1" id="KW-0812">Transmembrane</keyword>
<dbReference type="AlphaFoldDB" id="A0A087SL98"/>
<accession>A0A087SL98</accession>
<dbReference type="EMBL" id="KL662129">
    <property type="protein sequence ID" value="KFM26502.1"/>
    <property type="molecule type" value="Genomic_DNA"/>
</dbReference>
<reference evidence="6" key="3">
    <citation type="journal article" date="2018" name="Algal Res.">
        <title>Characterization of plant carbon substrate utilization by Auxenochlorella protothecoides.</title>
        <authorList>
            <person name="Vogler B.W."/>
            <person name="Starkenburg S.R."/>
            <person name="Sudasinghe N."/>
            <person name="Schambach J.Y."/>
            <person name="Rollin J.A."/>
            <person name="Pattathil S."/>
            <person name="Barry A.N."/>
        </authorList>
    </citation>
    <scope>NUCLEOTIDE SEQUENCE [LARGE SCALE GENOMIC DNA]</scope>
    <source>
        <strain evidence="6">UTEX 25</strain>
    </source>
</reference>
<dbReference type="RefSeq" id="XP_011399440.1">
    <property type="nucleotide sequence ID" value="XM_011401138.1"/>
</dbReference>
<evidence type="ECO:0000313" key="2">
    <source>
        <dbReference type="EMBL" id="JAT73011.1"/>
    </source>
</evidence>
<reference evidence="4" key="5">
    <citation type="submission" date="2018-11" db="EMBL/GenBank/DDBJ databases">
        <title>Characterization of plant carbon substrate utilization by Auxenochlorella protothecoides.</title>
        <authorList>
            <person name="Vogler B.W."/>
            <person name="Starkenburg S.R."/>
            <person name="Sudasinghe N."/>
            <person name="Schambach J.Y."/>
            <person name="Rollin J.A."/>
            <person name="Pattathil S."/>
            <person name="Barry A.N."/>
        </authorList>
    </citation>
    <scope>NUCLEOTIDE SEQUENCE [LARGE SCALE GENOMIC DNA]</scope>
    <source>
        <strain evidence="4">UTEX 25</strain>
    </source>
</reference>
<evidence type="ECO:0000256" key="1">
    <source>
        <dbReference type="SAM" id="Phobius"/>
    </source>
</evidence>
<evidence type="ECO:0000313" key="5">
    <source>
        <dbReference type="Proteomes" id="UP000028924"/>
    </source>
</evidence>
<organism evidence="3 5">
    <name type="scientific">Auxenochlorella protothecoides</name>
    <name type="common">Green microalga</name>
    <name type="synonym">Chlorella protothecoides</name>
    <dbReference type="NCBI Taxonomy" id="3075"/>
    <lineage>
        <taxon>Eukaryota</taxon>
        <taxon>Viridiplantae</taxon>
        <taxon>Chlorophyta</taxon>
        <taxon>core chlorophytes</taxon>
        <taxon>Trebouxiophyceae</taxon>
        <taxon>Chlorellales</taxon>
        <taxon>Chlorellaceae</taxon>
        <taxon>Auxenochlorella</taxon>
    </lineage>
</organism>